<sequence>MQPRTADDHKTAMEQALAEARKSPPKPTNFRVGALLVKLDDESFPTTVTGYTLECEGNTHAEESCLLKLAERHSTTEEGLAKVITSPHALYTTMEPCSKRLSGKLPCVERVLRQSSWIKQVYVGVQEPDTFVQGNPGRRLLEEAGIEVHHVPGLEQEILEEIEVVIALLEAPDARRLQRAGSGGAERRPACICPSQAAPAEQIERLHPDRRNGDDDNGTTVPPMAAVGLVMRSPGAETGRVGLDRRLDGNWSLSTASGSRCLVTRNRLSLCLGSVSTPSLKAHR</sequence>
<dbReference type="Proteomes" id="UP000245956">
    <property type="component" value="Unassembled WGS sequence"/>
</dbReference>
<dbReference type="PROSITE" id="PS51747">
    <property type="entry name" value="CYT_DCMP_DEAMINASES_2"/>
    <property type="match status" value="1"/>
</dbReference>
<evidence type="ECO:0000256" key="1">
    <source>
        <dbReference type="SAM" id="MobiDB-lite"/>
    </source>
</evidence>
<comment type="caution">
    <text evidence="3">The sequence shown here is derived from an EMBL/GenBank/DDBJ whole genome shotgun (WGS) entry which is preliminary data.</text>
</comment>
<organism evidence="3 4">
    <name type="scientific">Purpureocillium lilacinum</name>
    <name type="common">Paecilomyces lilacinus</name>
    <dbReference type="NCBI Taxonomy" id="33203"/>
    <lineage>
        <taxon>Eukaryota</taxon>
        <taxon>Fungi</taxon>
        <taxon>Dikarya</taxon>
        <taxon>Ascomycota</taxon>
        <taxon>Pezizomycotina</taxon>
        <taxon>Sordariomycetes</taxon>
        <taxon>Hypocreomycetidae</taxon>
        <taxon>Hypocreales</taxon>
        <taxon>Ophiocordycipitaceae</taxon>
        <taxon>Purpureocillium</taxon>
    </lineage>
</organism>
<accession>A0A2U3EPV3</accession>
<dbReference type="AlphaFoldDB" id="A0A2U3EPV3"/>
<gene>
    <name evidence="3" type="ORF">PCL_03726</name>
</gene>
<dbReference type="Pfam" id="PF18785">
    <property type="entry name" value="Inv-AAD"/>
    <property type="match status" value="1"/>
</dbReference>
<dbReference type="InterPro" id="IPR016193">
    <property type="entry name" value="Cytidine_deaminase-like"/>
</dbReference>
<dbReference type="Gene3D" id="3.40.140.10">
    <property type="entry name" value="Cytidine Deaminase, domain 2"/>
    <property type="match status" value="1"/>
</dbReference>
<dbReference type="EMBL" id="LCWV01000001">
    <property type="protein sequence ID" value="PWI76532.1"/>
    <property type="molecule type" value="Genomic_DNA"/>
</dbReference>
<feature type="compositionally biased region" description="Basic and acidic residues" evidence="1">
    <location>
        <begin position="1"/>
        <end position="12"/>
    </location>
</feature>
<dbReference type="GO" id="GO:0003824">
    <property type="term" value="F:catalytic activity"/>
    <property type="evidence" value="ECO:0007669"/>
    <property type="project" value="InterPro"/>
</dbReference>
<reference evidence="3 4" key="1">
    <citation type="journal article" date="2016" name="Front. Microbiol.">
        <title>Genome and transcriptome sequences reveal the specific parasitism of the nematophagous Purpureocillium lilacinum 36-1.</title>
        <authorList>
            <person name="Xie J."/>
            <person name="Li S."/>
            <person name="Mo C."/>
            <person name="Xiao X."/>
            <person name="Peng D."/>
            <person name="Wang G."/>
            <person name="Xiao Y."/>
        </authorList>
    </citation>
    <scope>NUCLEOTIDE SEQUENCE [LARGE SCALE GENOMIC DNA]</scope>
    <source>
        <strain evidence="3 4">36-1</strain>
    </source>
</reference>
<evidence type="ECO:0000313" key="3">
    <source>
        <dbReference type="EMBL" id="PWI76532.1"/>
    </source>
</evidence>
<dbReference type="GO" id="GO:0006139">
    <property type="term" value="P:nucleobase-containing compound metabolic process"/>
    <property type="evidence" value="ECO:0007669"/>
    <property type="project" value="UniProtKB-ARBA"/>
</dbReference>
<protein>
    <submittedName>
        <fullName evidence="3">Cytidine and deoxycytidylate deaminase</fullName>
    </submittedName>
</protein>
<feature type="region of interest" description="Disordered" evidence="1">
    <location>
        <begin position="1"/>
        <end position="26"/>
    </location>
</feature>
<name>A0A2U3EPV3_PURLI</name>
<dbReference type="SUPFAM" id="SSF53927">
    <property type="entry name" value="Cytidine deaminase-like"/>
    <property type="match status" value="1"/>
</dbReference>
<feature type="domain" description="CMP/dCMP-type deaminase" evidence="2">
    <location>
        <begin position="7"/>
        <end position="148"/>
    </location>
</feature>
<dbReference type="InterPro" id="IPR002125">
    <property type="entry name" value="CMP_dCMP_dom"/>
</dbReference>
<evidence type="ECO:0000313" key="4">
    <source>
        <dbReference type="Proteomes" id="UP000245956"/>
    </source>
</evidence>
<proteinExistence type="predicted"/>
<evidence type="ECO:0000259" key="2">
    <source>
        <dbReference type="PROSITE" id="PS51747"/>
    </source>
</evidence>